<name>A0A2P2PZ81_RHIMU</name>
<evidence type="ECO:0000313" key="1">
    <source>
        <dbReference type="EMBL" id="MBX60038.1"/>
    </source>
</evidence>
<dbReference type="AlphaFoldDB" id="A0A2P2PZ81"/>
<protein>
    <submittedName>
        <fullName evidence="1">Uncharacterized protein</fullName>
    </submittedName>
</protein>
<reference evidence="1" key="1">
    <citation type="submission" date="2018-02" db="EMBL/GenBank/DDBJ databases">
        <title>Rhizophora mucronata_Transcriptome.</title>
        <authorList>
            <person name="Meera S.P."/>
            <person name="Sreeshan A."/>
            <person name="Augustine A."/>
        </authorList>
    </citation>
    <scope>NUCLEOTIDE SEQUENCE</scope>
    <source>
        <tissue evidence="1">Leaf</tissue>
    </source>
</reference>
<proteinExistence type="predicted"/>
<organism evidence="1">
    <name type="scientific">Rhizophora mucronata</name>
    <name type="common">Asiatic mangrove</name>
    <dbReference type="NCBI Taxonomy" id="61149"/>
    <lineage>
        <taxon>Eukaryota</taxon>
        <taxon>Viridiplantae</taxon>
        <taxon>Streptophyta</taxon>
        <taxon>Embryophyta</taxon>
        <taxon>Tracheophyta</taxon>
        <taxon>Spermatophyta</taxon>
        <taxon>Magnoliopsida</taxon>
        <taxon>eudicotyledons</taxon>
        <taxon>Gunneridae</taxon>
        <taxon>Pentapetalae</taxon>
        <taxon>rosids</taxon>
        <taxon>fabids</taxon>
        <taxon>Malpighiales</taxon>
        <taxon>Rhizophoraceae</taxon>
        <taxon>Rhizophora</taxon>
    </lineage>
</organism>
<accession>A0A2P2PZ81</accession>
<sequence length="36" mass="4336">MPHHYQFDCTAMLKIRHVYPHLSIDRKPKIFIGRDA</sequence>
<dbReference type="EMBL" id="GGEC01079554">
    <property type="protein sequence ID" value="MBX60038.1"/>
    <property type="molecule type" value="Transcribed_RNA"/>
</dbReference>